<evidence type="ECO:0000313" key="3">
    <source>
        <dbReference type="EMBL" id="OGL80914.1"/>
    </source>
</evidence>
<comment type="caution">
    <text evidence="3">The sequence shown here is derived from an EMBL/GenBank/DDBJ whole genome shotgun (WGS) entry which is preliminary data.</text>
</comment>
<accession>A0A1F7UT65</accession>
<dbReference type="Pfam" id="PF13692">
    <property type="entry name" value="Glyco_trans_1_4"/>
    <property type="match status" value="1"/>
</dbReference>
<evidence type="ECO:0000256" key="1">
    <source>
        <dbReference type="SAM" id="MobiDB-lite"/>
    </source>
</evidence>
<dbReference type="Proteomes" id="UP000176897">
    <property type="component" value="Unassembled WGS sequence"/>
</dbReference>
<dbReference type="PANTHER" id="PTHR45947:SF13">
    <property type="entry name" value="TRANSFERASE"/>
    <property type="match status" value="1"/>
</dbReference>
<protein>
    <recommendedName>
        <fullName evidence="2">Glycosyltransferase subfamily 4-like N-terminal domain-containing protein</fullName>
    </recommendedName>
</protein>
<dbReference type="EMBL" id="MGEJ01000012">
    <property type="protein sequence ID" value="OGL80914.1"/>
    <property type="molecule type" value="Genomic_DNA"/>
</dbReference>
<gene>
    <name evidence="3" type="ORF">A3B21_03030</name>
</gene>
<dbReference type="STRING" id="1802401.A3B21_03030"/>
<dbReference type="Gene3D" id="3.40.50.2000">
    <property type="entry name" value="Glycogen Phosphorylase B"/>
    <property type="match status" value="2"/>
</dbReference>
<dbReference type="AlphaFoldDB" id="A0A1F7UT65"/>
<dbReference type="InterPro" id="IPR050194">
    <property type="entry name" value="Glycosyltransferase_grp1"/>
</dbReference>
<dbReference type="SUPFAM" id="SSF53756">
    <property type="entry name" value="UDP-Glycosyltransferase/glycogen phosphorylase"/>
    <property type="match status" value="1"/>
</dbReference>
<evidence type="ECO:0000259" key="2">
    <source>
        <dbReference type="Pfam" id="PF13439"/>
    </source>
</evidence>
<dbReference type="PANTHER" id="PTHR45947">
    <property type="entry name" value="SULFOQUINOVOSYL TRANSFERASE SQD2"/>
    <property type="match status" value="1"/>
</dbReference>
<proteinExistence type="predicted"/>
<sequence>MKICVIHSIFPPYARGGAEHVAQAFTRIWPEAEVFVISAMPFSGWASFAGKWEPLTPTPLPEGEGRVRVFRFTPFNLFTIFNIVKYPPLLRIMWHIIDMFNLHTYLVARKILLREKPDLIITRNLKGLGYTIPLAIRYTLPAYRTGRHATRYTTKWIHTLHDESLLHPRGFMEWGKEGALRNPNPLVRIYRAAARHLFGSPNAIVAPSRFILNEYNAAQFFPRSKKFVVPNPVMDIANNSSISPSPQPSPTRGEGVNRVPSPFMGEGQGEGVRFLYVGQLEPYKGIKLLLSAWQEFVREYSSATLEIVGQGSMRDEVDRVSRMFPSVHYRGFVPHDELTQVFMGATAVIFPTLAYESFGLVAIESFAAGVPVISSRIGALPEIIEDGRQGILITPGDKTELLRAMRILIKDGAALRRSAISRSADFSLASFQKRMYSVYKGLT</sequence>
<evidence type="ECO:0000313" key="4">
    <source>
        <dbReference type="Proteomes" id="UP000176897"/>
    </source>
</evidence>
<name>A0A1F7UT65_9BACT</name>
<feature type="region of interest" description="Disordered" evidence="1">
    <location>
        <begin position="239"/>
        <end position="262"/>
    </location>
</feature>
<reference evidence="3 4" key="1">
    <citation type="journal article" date="2016" name="Nat. Commun.">
        <title>Thousands of microbial genomes shed light on interconnected biogeochemical processes in an aquifer system.</title>
        <authorList>
            <person name="Anantharaman K."/>
            <person name="Brown C.T."/>
            <person name="Hug L.A."/>
            <person name="Sharon I."/>
            <person name="Castelle C.J."/>
            <person name="Probst A.J."/>
            <person name="Thomas B.C."/>
            <person name="Singh A."/>
            <person name="Wilkins M.J."/>
            <person name="Karaoz U."/>
            <person name="Brodie E.L."/>
            <person name="Williams K.H."/>
            <person name="Hubbard S.S."/>
            <person name="Banfield J.F."/>
        </authorList>
    </citation>
    <scope>NUCLEOTIDE SEQUENCE [LARGE SCALE GENOMIC DNA]</scope>
</reference>
<dbReference type="GO" id="GO:0016757">
    <property type="term" value="F:glycosyltransferase activity"/>
    <property type="evidence" value="ECO:0007669"/>
    <property type="project" value="TreeGrafter"/>
</dbReference>
<feature type="domain" description="Glycosyltransferase subfamily 4-like N-terminal" evidence="2">
    <location>
        <begin position="93"/>
        <end position="233"/>
    </location>
</feature>
<organism evidence="3 4">
    <name type="scientific">Candidatus Uhrbacteria bacterium RIFCSPLOWO2_01_FULL_47_24</name>
    <dbReference type="NCBI Taxonomy" id="1802401"/>
    <lineage>
        <taxon>Bacteria</taxon>
        <taxon>Candidatus Uhriibacteriota</taxon>
    </lineage>
</organism>
<dbReference type="Pfam" id="PF13439">
    <property type="entry name" value="Glyco_transf_4"/>
    <property type="match status" value="1"/>
</dbReference>
<dbReference type="InterPro" id="IPR028098">
    <property type="entry name" value="Glyco_trans_4-like_N"/>
</dbReference>